<dbReference type="AlphaFoldDB" id="B9T319"/>
<dbReference type="PANTHER" id="PTHR33782">
    <property type="entry name" value="OS01G0121600 PROTEIN"/>
    <property type="match status" value="1"/>
</dbReference>
<evidence type="ECO:0000313" key="3">
    <source>
        <dbReference type="Proteomes" id="UP000008311"/>
    </source>
</evidence>
<dbReference type="OMA" id="YEPPEEW"/>
<organism evidence="2 3">
    <name type="scientific">Ricinus communis</name>
    <name type="common">Castor bean</name>
    <dbReference type="NCBI Taxonomy" id="3988"/>
    <lineage>
        <taxon>Eukaryota</taxon>
        <taxon>Viridiplantae</taxon>
        <taxon>Streptophyta</taxon>
        <taxon>Embryophyta</taxon>
        <taxon>Tracheophyta</taxon>
        <taxon>Spermatophyta</taxon>
        <taxon>Magnoliopsida</taxon>
        <taxon>eudicotyledons</taxon>
        <taxon>Gunneridae</taxon>
        <taxon>Pentapetalae</taxon>
        <taxon>rosids</taxon>
        <taxon>fabids</taxon>
        <taxon>Malpighiales</taxon>
        <taxon>Euphorbiaceae</taxon>
        <taxon>Acalyphoideae</taxon>
        <taxon>Acalypheae</taxon>
        <taxon>Ricinus</taxon>
    </lineage>
</organism>
<keyword evidence="1" id="KW-0472">Membrane</keyword>
<dbReference type="Proteomes" id="UP000008311">
    <property type="component" value="Unassembled WGS sequence"/>
</dbReference>
<sequence>MEPTSLFSSSGLPSLSIPCKQLTTGILKFGHIRRSSHSHSTALHSSRREPCNWNSNDNGYGELLVDESMIVLRKRIHEMKMIERNYEPPEEWMDWEKQWYASYDQFICKFVGLLQMHLMSTRPSLALGMIFLITMSLPISAIMIALHLMEAGNGVISTLHFG</sequence>
<keyword evidence="3" id="KW-1185">Reference proteome</keyword>
<keyword evidence="1" id="KW-0812">Transmembrane</keyword>
<dbReference type="eggNOG" id="ENOG502S629">
    <property type="taxonomic scope" value="Eukaryota"/>
</dbReference>
<dbReference type="KEGG" id="rcu:8268624"/>
<proteinExistence type="predicted"/>
<dbReference type="EMBL" id="EQ974398">
    <property type="protein sequence ID" value="EEF29741.1"/>
    <property type="molecule type" value="Genomic_DNA"/>
</dbReference>
<name>B9T319_RICCO</name>
<evidence type="ECO:0000256" key="1">
    <source>
        <dbReference type="SAM" id="Phobius"/>
    </source>
</evidence>
<dbReference type="OrthoDB" id="672819at2759"/>
<protein>
    <submittedName>
        <fullName evidence="2">Uncharacterized protein</fullName>
    </submittedName>
</protein>
<feature type="transmembrane region" description="Helical" evidence="1">
    <location>
        <begin position="125"/>
        <end position="149"/>
    </location>
</feature>
<dbReference type="STRING" id="3988.B9T319"/>
<gene>
    <name evidence="2" type="ORF">RCOM_0326740</name>
</gene>
<evidence type="ECO:0000313" key="2">
    <source>
        <dbReference type="EMBL" id="EEF29741.1"/>
    </source>
</evidence>
<dbReference type="InParanoid" id="B9T319"/>
<accession>B9T319</accession>
<reference evidence="3" key="1">
    <citation type="journal article" date="2010" name="Nat. Biotechnol.">
        <title>Draft genome sequence of the oilseed species Ricinus communis.</title>
        <authorList>
            <person name="Chan A.P."/>
            <person name="Crabtree J."/>
            <person name="Zhao Q."/>
            <person name="Lorenzi H."/>
            <person name="Orvis J."/>
            <person name="Puiu D."/>
            <person name="Melake-Berhan A."/>
            <person name="Jones K.M."/>
            <person name="Redman J."/>
            <person name="Chen G."/>
            <person name="Cahoon E.B."/>
            <person name="Gedil M."/>
            <person name="Stanke M."/>
            <person name="Haas B.J."/>
            <person name="Wortman J.R."/>
            <person name="Fraser-Liggett C.M."/>
            <person name="Ravel J."/>
            <person name="Rabinowicz P.D."/>
        </authorList>
    </citation>
    <scope>NUCLEOTIDE SEQUENCE [LARGE SCALE GENOMIC DNA]</scope>
    <source>
        <strain evidence="3">cv. Hale</strain>
    </source>
</reference>
<dbReference type="PANTHER" id="PTHR33782:SF13">
    <property type="entry name" value="BY GENSCAN AND GENEFINDER"/>
    <property type="match status" value="1"/>
</dbReference>
<keyword evidence="1" id="KW-1133">Transmembrane helix</keyword>